<dbReference type="Proteomes" id="UP000672032">
    <property type="component" value="Chromosome 6"/>
</dbReference>
<keyword evidence="1" id="KW-0479">Metal-binding</keyword>
<dbReference type="EMBL" id="CP063410">
    <property type="protein sequence ID" value="QSZ35868.1"/>
    <property type="molecule type" value="Genomic_DNA"/>
</dbReference>
<evidence type="ECO:0000256" key="1">
    <source>
        <dbReference type="ARBA" id="ARBA00022723"/>
    </source>
</evidence>
<evidence type="ECO:0000256" key="4">
    <source>
        <dbReference type="PROSITE-ProRule" id="PRU00175"/>
    </source>
</evidence>
<dbReference type="InterPro" id="IPR013083">
    <property type="entry name" value="Znf_RING/FYVE/PHD"/>
</dbReference>
<name>A0A8A3PKK7_9HELO</name>
<dbReference type="SMART" id="SM00184">
    <property type="entry name" value="RING"/>
    <property type="match status" value="1"/>
</dbReference>
<organism evidence="7 8">
    <name type="scientific">Monilinia vaccinii-corymbosi</name>
    <dbReference type="NCBI Taxonomy" id="61207"/>
    <lineage>
        <taxon>Eukaryota</taxon>
        <taxon>Fungi</taxon>
        <taxon>Dikarya</taxon>
        <taxon>Ascomycota</taxon>
        <taxon>Pezizomycotina</taxon>
        <taxon>Leotiomycetes</taxon>
        <taxon>Helotiales</taxon>
        <taxon>Sclerotiniaceae</taxon>
        <taxon>Monilinia</taxon>
    </lineage>
</organism>
<proteinExistence type="predicted"/>
<dbReference type="InterPro" id="IPR011016">
    <property type="entry name" value="Znf_RING-CH"/>
</dbReference>
<dbReference type="OrthoDB" id="8062037at2759"/>
<dbReference type="InterPro" id="IPR047126">
    <property type="entry name" value="RNF141-like"/>
</dbReference>
<accession>A0A8A3PKK7</accession>
<gene>
    <name evidence="7" type="ORF">DSL72_006990</name>
</gene>
<feature type="compositionally biased region" description="Acidic residues" evidence="5">
    <location>
        <begin position="311"/>
        <end position="347"/>
    </location>
</feature>
<dbReference type="PANTHER" id="PTHR12109">
    <property type="entry name" value="RING FINGER PROTEIN 141-RELATED"/>
    <property type="match status" value="1"/>
</dbReference>
<evidence type="ECO:0000256" key="3">
    <source>
        <dbReference type="ARBA" id="ARBA00022833"/>
    </source>
</evidence>
<keyword evidence="3" id="KW-0862">Zinc</keyword>
<dbReference type="SMART" id="SM00744">
    <property type="entry name" value="RINGv"/>
    <property type="match status" value="1"/>
</dbReference>
<evidence type="ECO:0000256" key="5">
    <source>
        <dbReference type="SAM" id="MobiDB-lite"/>
    </source>
</evidence>
<dbReference type="SUPFAM" id="SSF57850">
    <property type="entry name" value="RING/U-box"/>
    <property type="match status" value="1"/>
</dbReference>
<dbReference type="GO" id="GO:0008270">
    <property type="term" value="F:zinc ion binding"/>
    <property type="evidence" value="ECO:0007669"/>
    <property type="project" value="UniProtKB-KW"/>
</dbReference>
<evidence type="ECO:0000313" key="8">
    <source>
        <dbReference type="Proteomes" id="UP000672032"/>
    </source>
</evidence>
<reference evidence="7" key="1">
    <citation type="submission" date="2020-10" db="EMBL/GenBank/DDBJ databases">
        <title>Genome Sequence of Monilinia vaccinii-corymbosi Sheds Light on Mummy Berry Disease Infection of Blueberry and Mating Type.</title>
        <authorList>
            <person name="Yow A.G."/>
            <person name="Zhang Y."/>
            <person name="Bansal K."/>
            <person name="Eacker S.M."/>
            <person name="Sullivan S."/>
            <person name="Liachko I."/>
            <person name="Cubeta M.A."/>
            <person name="Rollins J.A."/>
            <person name="Ashrafi H."/>
        </authorList>
    </citation>
    <scope>NUCLEOTIDE SEQUENCE</scope>
    <source>
        <strain evidence="7">RL-1</strain>
    </source>
</reference>
<evidence type="ECO:0000259" key="6">
    <source>
        <dbReference type="PROSITE" id="PS50089"/>
    </source>
</evidence>
<keyword evidence="8" id="KW-1185">Reference proteome</keyword>
<protein>
    <recommendedName>
        <fullName evidence="6">RING-type domain-containing protein</fullName>
    </recommendedName>
</protein>
<dbReference type="InterPro" id="IPR001841">
    <property type="entry name" value="Znf_RING"/>
</dbReference>
<sequence length="347" mass="39565">MAAMNPDSCKVAETFSTVCGHVASIVKHGDRCPHPQDPQYCPEDKRSGQFIHMDDHFLRSVRWVSAKITESKCIYCEAVEQGTPFVAPPMTWISDVGDSEGEHKIVSPAEIASRREFWKNFIADHAVLSQRQHDLLEVYRAAATELQQYDARSGNEETVIKIATAAIISKKMYEWYDLERYLYLGMVRMMGEMEMALLFDPNKLTLLTYELLYPVNPDEIPSGEVCGICMDELNSAEPSDNVRRVFCGRHLFHQECIVQWFEKSRELKASCPMCRKTHQFYRAPFREWLPIHSQQGPFGRTFDDTLNGESELSDVESELSDVESELSDVESELADVDDDDAEAEDPA</sequence>
<dbReference type="AlphaFoldDB" id="A0A8A3PKK7"/>
<feature type="region of interest" description="Disordered" evidence="5">
    <location>
        <begin position="299"/>
        <end position="347"/>
    </location>
</feature>
<dbReference type="Gene3D" id="3.30.40.10">
    <property type="entry name" value="Zinc/RING finger domain, C3HC4 (zinc finger)"/>
    <property type="match status" value="1"/>
</dbReference>
<evidence type="ECO:0000256" key="2">
    <source>
        <dbReference type="ARBA" id="ARBA00022771"/>
    </source>
</evidence>
<feature type="domain" description="RING-type" evidence="6">
    <location>
        <begin position="226"/>
        <end position="275"/>
    </location>
</feature>
<dbReference type="Pfam" id="PF13639">
    <property type="entry name" value="zf-RING_2"/>
    <property type="match status" value="1"/>
</dbReference>
<evidence type="ECO:0000313" key="7">
    <source>
        <dbReference type="EMBL" id="QSZ35868.1"/>
    </source>
</evidence>
<dbReference type="PROSITE" id="PS50089">
    <property type="entry name" value="ZF_RING_2"/>
    <property type="match status" value="1"/>
</dbReference>
<keyword evidence="2 4" id="KW-0863">Zinc-finger</keyword>